<dbReference type="VEuPathDB" id="FungiDB:YALI0_E08392g"/>
<evidence type="ECO:0000313" key="2">
    <source>
        <dbReference type="Proteomes" id="UP000182444"/>
    </source>
</evidence>
<dbReference type="VEuPathDB" id="FungiDB:YALI1_E10247g"/>
<reference evidence="1 2" key="1">
    <citation type="journal article" date="2016" name="PLoS ONE">
        <title>Sequence Assembly of Yarrowia lipolytica Strain W29/CLIB89 Shows Transposable Element Diversity.</title>
        <authorList>
            <person name="Magnan C."/>
            <person name="Yu J."/>
            <person name="Chang I."/>
            <person name="Jahn E."/>
            <person name="Kanomata Y."/>
            <person name="Wu J."/>
            <person name="Zeller M."/>
            <person name="Oakes M."/>
            <person name="Baldi P."/>
            <person name="Sandmeyer S."/>
        </authorList>
    </citation>
    <scope>NUCLEOTIDE SEQUENCE [LARGE SCALE GENOMIC DNA]</scope>
    <source>
        <strain evidence="2">CLIB89(W29)</strain>
    </source>
</reference>
<protein>
    <submittedName>
        <fullName evidence="1">Uncharacterized protein</fullName>
    </submittedName>
</protein>
<evidence type="ECO:0000313" key="1">
    <source>
        <dbReference type="EMBL" id="AOW05126.1"/>
    </source>
</evidence>
<dbReference type="RefSeq" id="XP_068139039.1">
    <property type="nucleotide sequence ID" value="XM_068282938.1"/>
</dbReference>
<name>A0A1D8NHL7_YARLL</name>
<dbReference type="Proteomes" id="UP000182444">
    <property type="component" value="Chromosome 1E"/>
</dbReference>
<gene>
    <name evidence="1" type="ORF">YALI1_E10247g</name>
</gene>
<dbReference type="GeneID" id="94583548"/>
<dbReference type="EMBL" id="CP017557">
    <property type="protein sequence ID" value="AOW05126.1"/>
    <property type="molecule type" value="Genomic_DNA"/>
</dbReference>
<organism evidence="1 2">
    <name type="scientific">Yarrowia lipolytica</name>
    <name type="common">Candida lipolytica</name>
    <dbReference type="NCBI Taxonomy" id="4952"/>
    <lineage>
        <taxon>Eukaryota</taxon>
        <taxon>Fungi</taxon>
        <taxon>Dikarya</taxon>
        <taxon>Ascomycota</taxon>
        <taxon>Saccharomycotina</taxon>
        <taxon>Dipodascomycetes</taxon>
        <taxon>Dipodascales</taxon>
        <taxon>Dipodascales incertae sedis</taxon>
        <taxon>Yarrowia</taxon>
    </lineage>
</organism>
<dbReference type="AlphaFoldDB" id="A0A1D8NHL7"/>
<proteinExistence type="predicted"/>
<accession>A0A1D8NHL7</accession>
<sequence>MTAITFISKYRINPVTQTIPAVSLLEMESPYHQHSYCTALPYDCPFPSRSRKTLLLMFDLSKYPQIIPNLSSSRHSLATFVYRHFSNRPVPLSARFVHSTTAEYNFIVEIWEPEFYIIRAEFPILFLHTCTSAQSSLWTSLKQNTQSILKEFAYTRLRASLICSKPPDHEQTQSC</sequence>